<dbReference type="Gene3D" id="3.30.420.10">
    <property type="entry name" value="Ribonuclease H-like superfamily/Ribonuclease H"/>
    <property type="match status" value="1"/>
</dbReference>
<name>A0A2M7TB30_UNCKA</name>
<feature type="domain" description="Integrase catalytic" evidence="1">
    <location>
        <begin position="132"/>
        <end position="323"/>
    </location>
</feature>
<dbReference type="PANTHER" id="PTHR35004:SF7">
    <property type="entry name" value="INTEGRASE PROTEIN"/>
    <property type="match status" value="1"/>
</dbReference>
<accession>A0A2M7TB30</accession>
<dbReference type="AlphaFoldDB" id="A0A2M7TB30"/>
<reference evidence="3" key="1">
    <citation type="submission" date="2017-09" db="EMBL/GenBank/DDBJ databases">
        <title>Depth-based differentiation of microbial function through sediment-hosted aquifers and enrichment of novel symbionts in the deep terrestrial subsurface.</title>
        <authorList>
            <person name="Probst A.J."/>
            <person name="Ladd B."/>
            <person name="Jarett J.K."/>
            <person name="Geller-Mcgrath D.E."/>
            <person name="Sieber C.M.K."/>
            <person name="Emerson J.B."/>
            <person name="Anantharaman K."/>
            <person name="Thomas B.C."/>
            <person name="Malmstrom R."/>
            <person name="Stieglmeier M."/>
            <person name="Klingl A."/>
            <person name="Woyke T."/>
            <person name="Ryan C.M."/>
            <person name="Banfield J.F."/>
        </authorList>
    </citation>
    <scope>NUCLEOTIDE SEQUENCE [LARGE SCALE GENOMIC DNA]</scope>
</reference>
<gene>
    <name evidence="2" type="ORF">COY34_03115</name>
</gene>
<dbReference type="NCBIfam" id="NF033594">
    <property type="entry name" value="transpos_ISNCY_2"/>
    <property type="match status" value="1"/>
</dbReference>
<dbReference type="EMBL" id="PFNJ01000076">
    <property type="protein sequence ID" value="PIZ42290.1"/>
    <property type="molecule type" value="Genomic_DNA"/>
</dbReference>
<dbReference type="InterPro" id="IPR036397">
    <property type="entry name" value="RNaseH_sf"/>
</dbReference>
<dbReference type="InterPro" id="IPR012337">
    <property type="entry name" value="RNaseH-like_sf"/>
</dbReference>
<dbReference type="Pfam" id="PF13565">
    <property type="entry name" value="HTH_32"/>
    <property type="match status" value="1"/>
</dbReference>
<dbReference type="SUPFAM" id="SSF53098">
    <property type="entry name" value="Ribonuclease H-like"/>
    <property type="match status" value="1"/>
</dbReference>
<dbReference type="InterPro" id="IPR001584">
    <property type="entry name" value="Integrase_cat-core"/>
</dbReference>
<dbReference type="GO" id="GO:0015074">
    <property type="term" value="P:DNA integration"/>
    <property type="evidence" value="ECO:0007669"/>
    <property type="project" value="InterPro"/>
</dbReference>
<dbReference type="Proteomes" id="UP000230970">
    <property type="component" value="Unassembled WGS sequence"/>
</dbReference>
<dbReference type="InterPro" id="IPR047797">
    <property type="entry name" value="ISNCY_transpos"/>
</dbReference>
<dbReference type="GO" id="GO:0003676">
    <property type="term" value="F:nucleic acid binding"/>
    <property type="evidence" value="ECO:0007669"/>
    <property type="project" value="InterPro"/>
</dbReference>
<evidence type="ECO:0000313" key="2">
    <source>
        <dbReference type="EMBL" id="PIZ42290.1"/>
    </source>
</evidence>
<dbReference type="SUPFAM" id="SSF46689">
    <property type="entry name" value="Homeodomain-like"/>
    <property type="match status" value="1"/>
</dbReference>
<organism evidence="2 3">
    <name type="scientific">candidate division WWE3 bacterium CG_4_10_14_0_2_um_filter_42_8</name>
    <dbReference type="NCBI Taxonomy" id="1975074"/>
    <lineage>
        <taxon>Bacteria</taxon>
        <taxon>Katanobacteria</taxon>
    </lineage>
</organism>
<evidence type="ECO:0000313" key="3">
    <source>
        <dbReference type="Proteomes" id="UP000230970"/>
    </source>
</evidence>
<dbReference type="PROSITE" id="PS50994">
    <property type="entry name" value="INTEGRASE"/>
    <property type="match status" value="1"/>
</dbReference>
<comment type="caution">
    <text evidence="2">The sequence shown here is derived from an EMBL/GenBank/DDBJ whole genome shotgun (WGS) entry which is preliminary data.</text>
</comment>
<dbReference type="InterPro" id="IPR009057">
    <property type="entry name" value="Homeodomain-like_sf"/>
</dbReference>
<proteinExistence type="predicted"/>
<sequence>MKGYLTMSTKELARVSVLERLLNGEIKGKGAACELGLSLRQIRRLKGRYRHQGAEGLIHRNRGRPSSRKIPQTKIDEALNIIKQQYYDFGPTLAQEKLVTRHGISLSVETLRKVMAEAGLWKAKKQRVPKVYQQRPRRACEGELIQVDRSPFAWFEKRGPECTLLVFIDDATGKLEHLMFAQSESTQAYFEATKHYLLAHGKPLAFYCDKHGVFRVNTRRGGTSDTKDSNGLTQFGRAMAELRIEPIFADTPQAKGRVEKVNRTLQDRLVKELRLMGKNTLAEGNDYLPEFTQDFNRRFAVEPKSQEDVHRPLLPTENLDQILIKKYTRILSKNLELQYKNVLYQIQTNRPTYALRNAPVIVTEDYLGKVKIYYKNQRLTYRIRKRQPKSEIVDSKRLNSKVFEIKKQLGKEGVRWTPPLNHPWRGRTFSFCRP</sequence>
<evidence type="ECO:0000259" key="1">
    <source>
        <dbReference type="PROSITE" id="PS50994"/>
    </source>
</evidence>
<dbReference type="PANTHER" id="PTHR35004">
    <property type="entry name" value="TRANSPOSASE RV3428C-RELATED"/>
    <property type="match status" value="1"/>
</dbReference>
<protein>
    <recommendedName>
        <fullName evidence="1">Integrase catalytic domain-containing protein</fullName>
    </recommendedName>
</protein>